<dbReference type="RefSeq" id="WP_208673818.1">
    <property type="nucleotide sequence ID" value="NZ_CP030139.2"/>
</dbReference>
<protein>
    <submittedName>
        <fullName evidence="1">FAD-dependent oxidoreductase</fullName>
    </submittedName>
</protein>
<organism evidence="1 2">
    <name type="scientific">Synechococcus elongatus PCC 11801</name>
    <dbReference type="NCBI Taxonomy" id="2219813"/>
    <lineage>
        <taxon>Bacteria</taxon>
        <taxon>Bacillati</taxon>
        <taxon>Cyanobacteriota</taxon>
        <taxon>Cyanophyceae</taxon>
        <taxon>Synechococcales</taxon>
        <taxon>Synechococcaceae</taxon>
        <taxon>Synechococcus</taxon>
    </lineage>
</organism>
<dbReference type="PANTHER" id="PTHR42716">
    <property type="entry name" value="L-ASPARTATE OXIDASE"/>
    <property type="match status" value="1"/>
</dbReference>
<dbReference type="AlphaFoldDB" id="A0AAN1QPM4"/>
<sequence length="586" mass="64341">MLETLRTDVLVVGGGTGGTAAALQAARRGGVQTILVSEGPWLGGMLTSAGVSAPDGNELRAFQTGIWGAFLRALRQRQPGGLNHAWVSFFTYDPRVGAQIFADWVQALPNLHWIQGDRPRAVIGDRDRLRGVEFERVRIEAKVVIDATELGDLLAIADVPHRWGWEPQEQWQEPSAPTSAQLESDERYRRYPVQSPTWVMVMKDYGQSASLIPVPKSYNPDLFAGAWQTPDNLAFLDYGRLPSDRFMINWPGPGNDYGEGLQRLIQGDRAHQEWMQEAIAHSQAFAHHIQAHFGDRYGLAMDQFPNQAIGGGAFALQPYYRESRRVIGSATVTELDLLPQPQGQVAKLPCNAAGEVSAIAIGNYANDHHYPNWDFRLQPKSMRWGGRWTGTAFSLPYDCLLPAQTEGLLVCEKNIAVSHIANGATRLQPVVLGLGQAAGMAAALAVEQGCDPRSLSVRDLQEALLTDPNAPQAIVPLYDTPPEHPDWLARQRHYLDQPESYPATGEHGGVPAQPLISAQAETLTGQFEQLGEQNYQLHDGTNTWQLVTLDAAIDQHFKALSDRTLLSVAGLLNPAGHWLIAEALHA</sequence>
<dbReference type="InterPro" id="IPR005288">
    <property type="entry name" value="NadB"/>
</dbReference>
<dbReference type="EMBL" id="CP030139">
    <property type="protein sequence ID" value="AZB73233.1"/>
    <property type="molecule type" value="Genomic_DNA"/>
</dbReference>
<name>A0AAN1QPM4_SYNEL</name>
<dbReference type="Pfam" id="PF12831">
    <property type="entry name" value="FAD_oxidored"/>
    <property type="match status" value="1"/>
</dbReference>
<reference evidence="1 2" key="1">
    <citation type="journal article" date="2018" name="Sci. Rep.">
        <title>Genome Features and Biochemical Characteristics of a Robust, Fast Growing and Naturally Transformable Cyanobacterium Synechococcus elongatus PCC 11801 Isolated from India.</title>
        <authorList>
            <person name="Jaiswal D."/>
            <person name="Sengupta A."/>
            <person name="Sohoni S."/>
            <person name="Sengupta S."/>
            <person name="Phadnavis A.G."/>
            <person name="Pakrasi H.B."/>
            <person name="Wangikar P.P."/>
        </authorList>
    </citation>
    <scope>NUCLEOTIDE SEQUENCE [LARGE SCALE GENOMIC DNA]</scope>
    <source>
        <strain evidence="1 2">PCC 11801</strain>
    </source>
</reference>
<evidence type="ECO:0000313" key="1">
    <source>
        <dbReference type="EMBL" id="AZB73233.1"/>
    </source>
</evidence>
<dbReference type="GO" id="GO:0008734">
    <property type="term" value="F:L-aspartate oxidase activity"/>
    <property type="evidence" value="ECO:0007669"/>
    <property type="project" value="InterPro"/>
</dbReference>
<proteinExistence type="predicted"/>
<evidence type="ECO:0000313" key="2">
    <source>
        <dbReference type="Proteomes" id="UP000267249"/>
    </source>
</evidence>
<dbReference type="PANTHER" id="PTHR42716:SF3">
    <property type="entry name" value="SLL1913 PROTEIN"/>
    <property type="match status" value="1"/>
</dbReference>
<dbReference type="Gene3D" id="3.50.50.60">
    <property type="entry name" value="FAD/NAD(P)-binding domain"/>
    <property type="match status" value="1"/>
</dbReference>
<dbReference type="GO" id="GO:0009435">
    <property type="term" value="P:NAD+ biosynthetic process"/>
    <property type="evidence" value="ECO:0007669"/>
    <property type="project" value="InterPro"/>
</dbReference>
<dbReference type="InterPro" id="IPR036188">
    <property type="entry name" value="FAD/NAD-bd_sf"/>
</dbReference>
<dbReference type="SUPFAM" id="SSF51905">
    <property type="entry name" value="FAD/NAD(P)-binding domain"/>
    <property type="match status" value="1"/>
</dbReference>
<accession>A0AAN1QPM4</accession>
<gene>
    <name evidence="1" type="ORF">DOP62_11355</name>
</gene>
<dbReference type="Proteomes" id="UP000267249">
    <property type="component" value="Chromosome"/>
</dbReference>